<dbReference type="InterPro" id="IPR055270">
    <property type="entry name" value="Glyco_tran_10_C"/>
</dbReference>
<dbReference type="Gene3D" id="3.40.50.11660">
    <property type="entry name" value="Glycosyl transferase family 10, C-terminal domain"/>
    <property type="match status" value="1"/>
</dbReference>
<dbReference type="PANTHER" id="PTHR48438:SF1">
    <property type="entry name" value="ALPHA-(1,3)-FUCOSYLTRANSFERASE C-RELATED"/>
    <property type="match status" value="1"/>
</dbReference>
<sequence>MHHDVRNCLPRLPLRILHRNVWFLVTLPVVVLVFILVYSSPESSSYVFQQGSFIPSDNWRKPSNSAPKTKDDSALEAPSNVLLRDSVIRNDLPRESDVLHQDVAVITKNVDDLQQEETSVLKIKDGVSSSIAHGATLVRETTTKGRVNRNSQYLQEERKLLGVTINTAFQNKTFTIHVWKHGERMKRRFLRSYGRTSRDPYEFCSVKNCRLTTDDSLVNQSDAVLFHLHQTSAPASLPSHHPRNQIWIFFTDESPHHTFLTTRKYKMEDYNGLFNWSMTYRADSDVPVPYGRTAPLSDAEKRTRRPKNYAILKHRGVAILGSNCGGSNHRWEYVKELQKHLEVDVYGGCGTHKCPGHFMRDCPLIGDYKFYLAFENSNCKEYVTEKLWWNAYNKETVPVVMGAPKSDYQKLCPPNSFIHTGDFESPLELAKYLNFLMHNDTAYNFYFEWKKQFKVANEHGYFGSPSLHLCHICEALNNIDTSKPKTYNDLGAFWNSKTDCQKPFWIPH</sequence>
<feature type="transmembrane region" description="Helical" evidence="12">
    <location>
        <begin position="21"/>
        <end position="39"/>
    </location>
</feature>
<evidence type="ECO:0000256" key="9">
    <source>
        <dbReference type="ARBA" id="ARBA00023034"/>
    </source>
</evidence>
<evidence type="ECO:0000256" key="3">
    <source>
        <dbReference type="ARBA" id="ARBA00008919"/>
    </source>
</evidence>
<dbReference type="Pfam" id="PF17039">
    <property type="entry name" value="Glyco_tran_10_N"/>
    <property type="match status" value="1"/>
</dbReference>
<evidence type="ECO:0000313" key="16">
    <source>
        <dbReference type="Proteomes" id="UP000827092"/>
    </source>
</evidence>
<dbReference type="InterPro" id="IPR001503">
    <property type="entry name" value="Glyco_trans_10"/>
</dbReference>
<proteinExistence type="inferred from homology"/>
<dbReference type="FunFam" id="3.40.50.11660:FF:000004">
    <property type="entry name" value="Glycoprotein 3-alpha-L-fucosyltransferase A"/>
    <property type="match status" value="1"/>
</dbReference>
<dbReference type="SUPFAM" id="SSF53756">
    <property type="entry name" value="UDP-Glycosyltransferase/glycogen phosphorylase"/>
    <property type="match status" value="1"/>
</dbReference>
<feature type="domain" description="Fucosyltransferase N-terminal" evidence="14">
    <location>
        <begin position="173"/>
        <end position="291"/>
    </location>
</feature>
<evidence type="ECO:0000256" key="6">
    <source>
        <dbReference type="ARBA" id="ARBA00022692"/>
    </source>
</evidence>
<dbReference type="EC" id="2.4.1.-" evidence="12"/>
<dbReference type="Pfam" id="PF00852">
    <property type="entry name" value="Glyco_transf_10"/>
    <property type="match status" value="1"/>
</dbReference>
<evidence type="ECO:0000256" key="7">
    <source>
        <dbReference type="ARBA" id="ARBA00022968"/>
    </source>
</evidence>
<comment type="similarity">
    <text evidence="3 12">Belongs to the glycosyltransferase 10 family.</text>
</comment>
<evidence type="ECO:0000313" key="15">
    <source>
        <dbReference type="EMBL" id="KAG8191785.1"/>
    </source>
</evidence>
<feature type="domain" description="Fucosyltransferase C-terminal" evidence="13">
    <location>
        <begin position="313"/>
        <end position="490"/>
    </location>
</feature>
<gene>
    <name evidence="15" type="ORF">JTE90_026820</name>
</gene>
<evidence type="ECO:0000259" key="14">
    <source>
        <dbReference type="Pfam" id="PF17039"/>
    </source>
</evidence>
<evidence type="ECO:0000256" key="1">
    <source>
        <dbReference type="ARBA" id="ARBA00004447"/>
    </source>
</evidence>
<comment type="subcellular location">
    <subcellularLocation>
        <location evidence="1 12">Golgi apparatus</location>
        <location evidence="1 12">Golgi stack membrane</location>
        <topology evidence="1 12">Single-pass type II membrane protein</topology>
    </subcellularLocation>
</comment>
<comment type="pathway">
    <text evidence="2">Protein modification; protein glycosylation.</text>
</comment>
<dbReference type="InterPro" id="IPR038577">
    <property type="entry name" value="GT10-like_C_sf"/>
</dbReference>
<name>A0AAV6V4X5_9ARAC</name>
<keyword evidence="9 12" id="KW-0333">Golgi apparatus</keyword>
<evidence type="ECO:0000256" key="2">
    <source>
        <dbReference type="ARBA" id="ARBA00004922"/>
    </source>
</evidence>
<evidence type="ECO:0000256" key="12">
    <source>
        <dbReference type="RuleBase" id="RU003832"/>
    </source>
</evidence>
<dbReference type="Proteomes" id="UP000827092">
    <property type="component" value="Unassembled WGS sequence"/>
</dbReference>
<protein>
    <recommendedName>
        <fullName evidence="12">Fucosyltransferase</fullName>
        <ecNumber evidence="12">2.4.1.-</ecNumber>
    </recommendedName>
</protein>
<dbReference type="PANTHER" id="PTHR48438">
    <property type="entry name" value="ALPHA-(1,3)-FUCOSYLTRANSFERASE C-RELATED"/>
    <property type="match status" value="1"/>
</dbReference>
<dbReference type="GO" id="GO:0032580">
    <property type="term" value="C:Golgi cisterna membrane"/>
    <property type="evidence" value="ECO:0007669"/>
    <property type="project" value="UniProtKB-SubCell"/>
</dbReference>
<organism evidence="15 16">
    <name type="scientific">Oedothorax gibbosus</name>
    <dbReference type="NCBI Taxonomy" id="931172"/>
    <lineage>
        <taxon>Eukaryota</taxon>
        <taxon>Metazoa</taxon>
        <taxon>Ecdysozoa</taxon>
        <taxon>Arthropoda</taxon>
        <taxon>Chelicerata</taxon>
        <taxon>Arachnida</taxon>
        <taxon>Araneae</taxon>
        <taxon>Araneomorphae</taxon>
        <taxon>Entelegynae</taxon>
        <taxon>Araneoidea</taxon>
        <taxon>Linyphiidae</taxon>
        <taxon>Erigoninae</taxon>
        <taxon>Oedothorax</taxon>
    </lineage>
</organism>
<keyword evidence="5 12" id="KW-0808">Transferase</keyword>
<keyword evidence="8 12" id="KW-1133">Transmembrane helix</keyword>
<keyword evidence="11" id="KW-0325">Glycoprotein</keyword>
<keyword evidence="6 12" id="KW-0812">Transmembrane</keyword>
<evidence type="ECO:0000256" key="11">
    <source>
        <dbReference type="ARBA" id="ARBA00023180"/>
    </source>
</evidence>
<evidence type="ECO:0000256" key="8">
    <source>
        <dbReference type="ARBA" id="ARBA00022989"/>
    </source>
</evidence>
<dbReference type="InterPro" id="IPR031481">
    <property type="entry name" value="Glyco_tran_10_N"/>
</dbReference>
<accession>A0AAV6V4X5</accession>
<comment type="caution">
    <text evidence="15">The sequence shown here is derived from an EMBL/GenBank/DDBJ whole genome shotgun (WGS) entry which is preliminary data.</text>
</comment>
<keyword evidence="10 12" id="KW-0472">Membrane</keyword>
<reference evidence="15 16" key="1">
    <citation type="journal article" date="2022" name="Nat. Ecol. Evol.">
        <title>A masculinizing supergene underlies an exaggerated male reproductive morph in a spider.</title>
        <authorList>
            <person name="Hendrickx F."/>
            <person name="De Corte Z."/>
            <person name="Sonet G."/>
            <person name="Van Belleghem S.M."/>
            <person name="Kostlbacher S."/>
            <person name="Vangestel C."/>
        </authorList>
    </citation>
    <scope>NUCLEOTIDE SEQUENCE [LARGE SCALE GENOMIC DNA]</scope>
    <source>
        <strain evidence="15">W744_W776</strain>
    </source>
</reference>
<evidence type="ECO:0000256" key="10">
    <source>
        <dbReference type="ARBA" id="ARBA00023136"/>
    </source>
</evidence>
<dbReference type="GO" id="GO:0008417">
    <property type="term" value="F:fucosyltransferase activity"/>
    <property type="evidence" value="ECO:0007669"/>
    <property type="project" value="InterPro"/>
</dbReference>
<keyword evidence="4 12" id="KW-0328">Glycosyltransferase</keyword>
<keyword evidence="7" id="KW-0735">Signal-anchor</keyword>
<dbReference type="EMBL" id="JAFNEN010000152">
    <property type="protein sequence ID" value="KAG8191785.1"/>
    <property type="molecule type" value="Genomic_DNA"/>
</dbReference>
<evidence type="ECO:0000256" key="5">
    <source>
        <dbReference type="ARBA" id="ARBA00022679"/>
    </source>
</evidence>
<keyword evidence="16" id="KW-1185">Reference proteome</keyword>
<evidence type="ECO:0000259" key="13">
    <source>
        <dbReference type="Pfam" id="PF00852"/>
    </source>
</evidence>
<dbReference type="AlphaFoldDB" id="A0AAV6V4X5"/>
<evidence type="ECO:0000256" key="4">
    <source>
        <dbReference type="ARBA" id="ARBA00022676"/>
    </source>
</evidence>